<comment type="caution">
    <text evidence="1">The sequence shown here is derived from an EMBL/GenBank/DDBJ whole genome shotgun (WGS) entry which is preliminary data.</text>
</comment>
<dbReference type="RefSeq" id="WP_078565145.1">
    <property type="nucleotide sequence ID" value="NZ_LOJW01000068.1"/>
</dbReference>
<organism evidence="1 2">
    <name type="scientific">Xanthomonas axonopodis pv. melhusii</name>
    <dbReference type="NCBI Taxonomy" id="487834"/>
    <lineage>
        <taxon>Bacteria</taxon>
        <taxon>Pseudomonadati</taxon>
        <taxon>Pseudomonadota</taxon>
        <taxon>Gammaproteobacteria</taxon>
        <taxon>Lysobacterales</taxon>
        <taxon>Lysobacteraceae</taxon>
        <taxon>Xanthomonas</taxon>
    </lineage>
</organism>
<name>A0A1T1NPA8_9XANT</name>
<reference evidence="1 2" key="1">
    <citation type="submission" date="2015-12" db="EMBL/GenBank/DDBJ databases">
        <authorList>
            <person name="Shamseldin A."/>
            <person name="Moawad H."/>
            <person name="Abd El-Rahim W.M."/>
            <person name="Sadowsky M.J."/>
        </authorList>
    </citation>
    <scope>NUCLEOTIDE SEQUENCE [LARGE SCALE GENOMIC DNA]</scope>
    <source>
        <strain evidence="1 2">LMG9050</strain>
    </source>
</reference>
<dbReference type="AlphaFoldDB" id="A0A1T1NPA8"/>
<accession>A0A1T1NPA8</accession>
<evidence type="ECO:0000313" key="2">
    <source>
        <dbReference type="Proteomes" id="UP000190559"/>
    </source>
</evidence>
<protein>
    <submittedName>
        <fullName evidence="1">Uncharacterized protein</fullName>
    </submittedName>
</protein>
<gene>
    <name evidence="1" type="ORF">Xmlh_20830</name>
</gene>
<dbReference type="EMBL" id="LOJW01000068">
    <property type="protein sequence ID" value="OOW65215.1"/>
    <property type="molecule type" value="Genomic_DNA"/>
</dbReference>
<dbReference type="Proteomes" id="UP000190559">
    <property type="component" value="Unassembled WGS sequence"/>
</dbReference>
<evidence type="ECO:0000313" key="1">
    <source>
        <dbReference type="EMBL" id="OOW65215.1"/>
    </source>
</evidence>
<sequence>MIVPIALWTSAHLRFGPAVMIALVIAASQDFACCRFFASLCGKRGFLDNHALLRHHRCAITFAMTLVGWIHRLGDQSQGGLLADAAY</sequence>
<proteinExistence type="predicted"/>